<name>A0A4U7JG60_9FIRM</name>
<dbReference type="Proteomes" id="UP000306409">
    <property type="component" value="Chromosome"/>
</dbReference>
<gene>
    <name evidence="1" type="ORF">EHE19_018010</name>
</gene>
<reference evidence="1 2" key="1">
    <citation type="submission" date="2020-09" db="EMBL/GenBank/DDBJ databases">
        <title>Characterization and genome sequencing of Ruminiclostridium sp. nov. MA18.</title>
        <authorList>
            <person name="Rettenmaier R."/>
            <person name="Kowollik M.-L."/>
            <person name="Liebl W."/>
            <person name="Zverlov V."/>
        </authorList>
    </citation>
    <scope>NUCLEOTIDE SEQUENCE [LARGE SCALE GENOMIC DNA]</scope>
    <source>
        <strain evidence="1 2">MA18</strain>
    </source>
</reference>
<evidence type="ECO:0000313" key="2">
    <source>
        <dbReference type="Proteomes" id="UP000306409"/>
    </source>
</evidence>
<dbReference type="RefSeq" id="WP_137697475.1">
    <property type="nucleotide sequence ID" value="NZ_CP061336.1"/>
</dbReference>
<keyword evidence="2" id="KW-1185">Reference proteome</keyword>
<dbReference type="AlphaFoldDB" id="A0A4U7JG60"/>
<evidence type="ECO:0000313" key="1">
    <source>
        <dbReference type="EMBL" id="QNU66710.1"/>
    </source>
</evidence>
<evidence type="ECO:0008006" key="3">
    <source>
        <dbReference type="Google" id="ProtNLM"/>
    </source>
</evidence>
<sequence>MSKEKYKPWDDFRKKYGHFMYKSGYESDEIAIINDVFKKLNEQPIAGVHKAMAYCTYVTLRLCSRRMYILSNADIKQLWGYSKDTKEINSAFRALDSMGFTKTVKKGYKQIEYGDNPKGNFYRIDSQIMFGFIFKNKVLGAVAFYIYSYIVLAVQLNRGNPQKISISYFSKGLGLDEGTIKKYLKLLQEYGFIVITSGTSVKLKDEFEDFIGYDMNTYEVLKELSSKVMFDENISVNTANLKATDATHVEPTSFDYNKSNRYILDMGDYVFKESNGW</sequence>
<protein>
    <recommendedName>
        <fullName evidence="3">Helix-turn-helix domain-containing protein</fullName>
    </recommendedName>
</protein>
<proteinExistence type="predicted"/>
<accession>A0A4U7JG60</accession>
<organism evidence="1 2">
    <name type="scientific">Ruminiclostridium herbifermentans</name>
    <dbReference type="NCBI Taxonomy" id="2488810"/>
    <lineage>
        <taxon>Bacteria</taxon>
        <taxon>Bacillati</taxon>
        <taxon>Bacillota</taxon>
        <taxon>Clostridia</taxon>
        <taxon>Eubacteriales</taxon>
        <taxon>Oscillospiraceae</taxon>
        <taxon>Ruminiclostridium</taxon>
    </lineage>
</organism>
<dbReference type="EMBL" id="CP061336">
    <property type="protein sequence ID" value="QNU66710.1"/>
    <property type="molecule type" value="Genomic_DNA"/>
</dbReference>
<dbReference type="KEGG" id="rher:EHE19_018010"/>